<keyword evidence="1" id="KW-0677">Repeat</keyword>
<dbReference type="Gene3D" id="1.25.40.20">
    <property type="entry name" value="Ankyrin repeat-containing domain"/>
    <property type="match status" value="2"/>
</dbReference>
<evidence type="ECO:0000256" key="2">
    <source>
        <dbReference type="ARBA" id="ARBA00023043"/>
    </source>
</evidence>
<evidence type="ECO:0000313" key="6">
    <source>
        <dbReference type="Proteomes" id="UP001341281"/>
    </source>
</evidence>
<dbReference type="PROSITE" id="PS50088">
    <property type="entry name" value="ANK_REPEAT"/>
    <property type="match status" value="3"/>
</dbReference>
<dbReference type="InterPro" id="IPR036770">
    <property type="entry name" value="Ankyrin_rpt-contain_sf"/>
</dbReference>
<keyword evidence="2 3" id="KW-0040">ANK repeat</keyword>
<dbReference type="Pfam" id="PF12796">
    <property type="entry name" value="Ank_2"/>
    <property type="match status" value="1"/>
</dbReference>
<evidence type="ECO:0000256" key="3">
    <source>
        <dbReference type="PROSITE-ProRule" id="PRU00023"/>
    </source>
</evidence>
<dbReference type="PROSITE" id="PS50297">
    <property type="entry name" value="ANK_REP_REGION"/>
    <property type="match status" value="1"/>
</dbReference>
<protein>
    <recommendedName>
        <fullName evidence="7">Ankyrin repeat domain-containing protein, chloroplastic</fullName>
    </recommendedName>
</protein>
<evidence type="ECO:0000256" key="4">
    <source>
        <dbReference type="SAM" id="MobiDB-lite"/>
    </source>
</evidence>
<dbReference type="EMBL" id="CP144746">
    <property type="protein sequence ID" value="WVZ55363.1"/>
    <property type="molecule type" value="Genomic_DNA"/>
</dbReference>
<sequence length="435" mass="48806">MAPPAISDHHCHFVLLPSFPSPIQTPNSFATSSSHRLRRRFPKPIVLSPSPRSLAFAVAAAVDDDEDVVIGDCLVFEDDAFEEPDLDLPSSRPPPSAYRHGRKGDTSYGKSLVPDKWRDAEEEINLTKKEKRRIAHGLRFGSRLERRAPPAVAAPDEFRAYSRGMLGAEREHVADVYRGPLERALPPEEVEEPPLPEPGTRVAPRNPRMGMDVGSLEDISEFFSSREYVPREMEDSKSPKSRQKLFSNEEKVLLNKRVPDLEAAASSKWLPLHTIAASGDFYLLDGLLKHSVDINALDKDGLPAIYKPILSKKAAIINYLLRNSANPFIQDKDGATLMHYAVQTACSQTIKTLLLYNVDINHPDDYGWTPLHLAVQTQRTDIVKLLLIKGADRTLKTQDGLTPLELCLRLGHHVWTYELIKLLKSFRGQKQHDLV</sequence>
<feature type="region of interest" description="Disordered" evidence="4">
    <location>
        <begin position="84"/>
        <end position="112"/>
    </location>
</feature>
<dbReference type="Proteomes" id="UP001341281">
    <property type="component" value="Chromosome 02"/>
</dbReference>
<feature type="repeat" description="ANK" evidence="3">
    <location>
        <begin position="333"/>
        <end position="365"/>
    </location>
</feature>
<dbReference type="SMART" id="SM00248">
    <property type="entry name" value="ANK"/>
    <property type="match status" value="4"/>
</dbReference>
<reference evidence="5 6" key="1">
    <citation type="submission" date="2024-02" db="EMBL/GenBank/DDBJ databases">
        <title>High-quality chromosome-scale genome assembly of Pensacola bahiagrass (Paspalum notatum Flugge var. saurae).</title>
        <authorList>
            <person name="Vega J.M."/>
            <person name="Podio M."/>
            <person name="Orjuela J."/>
            <person name="Siena L.A."/>
            <person name="Pessino S.C."/>
            <person name="Combes M.C."/>
            <person name="Mariac C."/>
            <person name="Albertini E."/>
            <person name="Pupilli F."/>
            <person name="Ortiz J.P.A."/>
            <person name="Leblanc O."/>
        </authorList>
    </citation>
    <scope>NUCLEOTIDE SEQUENCE [LARGE SCALE GENOMIC DNA]</scope>
    <source>
        <strain evidence="5">R1</strain>
        <tissue evidence="5">Leaf</tissue>
    </source>
</reference>
<feature type="repeat" description="ANK" evidence="3">
    <location>
        <begin position="267"/>
        <end position="299"/>
    </location>
</feature>
<evidence type="ECO:0000256" key="1">
    <source>
        <dbReference type="ARBA" id="ARBA00022737"/>
    </source>
</evidence>
<dbReference type="SUPFAM" id="SSF48403">
    <property type="entry name" value="Ankyrin repeat"/>
    <property type="match status" value="1"/>
</dbReference>
<keyword evidence="6" id="KW-1185">Reference proteome</keyword>
<feature type="region of interest" description="Disordered" evidence="4">
    <location>
        <begin position="187"/>
        <end position="208"/>
    </location>
</feature>
<accession>A0AAQ3PX01</accession>
<evidence type="ECO:0008006" key="7">
    <source>
        <dbReference type="Google" id="ProtNLM"/>
    </source>
</evidence>
<proteinExistence type="predicted"/>
<dbReference type="FunFam" id="1.25.40.20:FF:000461">
    <property type="entry name" value="Ankyrin repeat domain-containing protein, chloroplastic"/>
    <property type="match status" value="1"/>
</dbReference>
<name>A0AAQ3PX01_PASNO</name>
<evidence type="ECO:0000313" key="5">
    <source>
        <dbReference type="EMBL" id="WVZ55363.1"/>
    </source>
</evidence>
<dbReference type="InterPro" id="IPR002110">
    <property type="entry name" value="Ankyrin_rpt"/>
</dbReference>
<gene>
    <name evidence="5" type="ORF">U9M48_006033</name>
</gene>
<dbReference type="PANTHER" id="PTHR24203">
    <property type="entry name" value="ANKYRIN REPEAT FAMILY PROTEIN"/>
    <property type="match status" value="1"/>
</dbReference>
<dbReference type="AlphaFoldDB" id="A0AAQ3PX01"/>
<dbReference type="EMBL" id="CP144746">
    <property type="protein sequence ID" value="WVZ55364.1"/>
    <property type="molecule type" value="Genomic_DNA"/>
</dbReference>
<feature type="repeat" description="ANK" evidence="3">
    <location>
        <begin position="366"/>
        <end position="398"/>
    </location>
</feature>
<dbReference type="PANTHER" id="PTHR24203:SF86">
    <property type="entry name" value="PROTEASOME 26S SUBUNIT, NON-ATPASE 10"/>
    <property type="match status" value="1"/>
</dbReference>
<organism evidence="5 6">
    <name type="scientific">Paspalum notatum var. saurae</name>
    <dbReference type="NCBI Taxonomy" id="547442"/>
    <lineage>
        <taxon>Eukaryota</taxon>
        <taxon>Viridiplantae</taxon>
        <taxon>Streptophyta</taxon>
        <taxon>Embryophyta</taxon>
        <taxon>Tracheophyta</taxon>
        <taxon>Spermatophyta</taxon>
        <taxon>Magnoliopsida</taxon>
        <taxon>Liliopsida</taxon>
        <taxon>Poales</taxon>
        <taxon>Poaceae</taxon>
        <taxon>PACMAD clade</taxon>
        <taxon>Panicoideae</taxon>
        <taxon>Andropogonodae</taxon>
        <taxon>Paspaleae</taxon>
        <taxon>Paspalinae</taxon>
        <taxon>Paspalum</taxon>
    </lineage>
</organism>